<evidence type="ECO:0000256" key="2">
    <source>
        <dbReference type="ARBA" id="ARBA00022768"/>
    </source>
</evidence>
<dbReference type="Gene3D" id="3.30.479.20">
    <property type="entry name" value="Elongation factor Ts, dimerisation domain"/>
    <property type="match status" value="1"/>
</dbReference>
<evidence type="ECO:0000259" key="4">
    <source>
        <dbReference type="Pfam" id="PF00889"/>
    </source>
</evidence>
<dbReference type="GO" id="GO:0070125">
    <property type="term" value="P:mitochondrial translational elongation"/>
    <property type="evidence" value="ECO:0007669"/>
    <property type="project" value="TreeGrafter"/>
</dbReference>
<dbReference type="InterPro" id="IPR036402">
    <property type="entry name" value="EF-Ts_dimer_sf"/>
</dbReference>
<dbReference type="CDD" id="cd14275">
    <property type="entry name" value="UBA_EF-Ts"/>
    <property type="match status" value="1"/>
</dbReference>
<comment type="similarity">
    <text evidence="1">Belongs to the EF-Ts family.</text>
</comment>
<evidence type="ECO:0000256" key="3">
    <source>
        <dbReference type="ARBA" id="ARBA00022917"/>
    </source>
</evidence>
<keyword evidence="2" id="KW-0251">Elongation factor</keyword>
<proteinExistence type="evidence at transcript level"/>
<dbReference type="VEuPathDB" id="PiroplasmaDB:BBOV_III009630"/>
<dbReference type="InterPro" id="IPR014039">
    <property type="entry name" value="Transl_elong_EFTs/EF1B_dimer"/>
</dbReference>
<feature type="domain" description="Translation elongation factor EFTs/EF1B dimerisation" evidence="4">
    <location>
        <begin position="107"/>
        <end position="267"/>
    </location>
</feature>
<name>S6BEN6_BABBO</name>
<dbReference type="EMBL" id="AK440770">
    <property type="protein sequence ID" value="BAN64564.1"/>
    <property type="molecule type" value="mRNA"/>
</dbReference>
<dbReference type="GO" id="GO:0005739">
    <property type="term" value="C:mitochondrion"/>
    <property type="evidence" value="ECO:0007669"/>
    <property type="project" value="GOC"/>
</dbReference>
<accession>S6BEN6</accession>
<sequence>MIVRHLLRNNFRVASWPFCLRGLSFSYTTGSLQPQQQTEAIKQLRRVTRSGIVECKQALDKFNWDLDAAIQHIRRIQQESEYDIDLNKQLFGKIALFDDIKPDTYSTIIELSCNCDFVTTSREFGQLSYQLTNRIQQAIDSDDISIVLSDTYGINIIDVDKVNDLIYENDTTIGQKLQTVSAEYKRKVLLTNIILYRSMQNVDHTGVYLHHKMHHGNCITGDRLGIVTIRCESDNENISRNIERPIAQIARCLALQVVANPVTEKASLLPGENELIMDIKDILAEEWLQPDVVKNQVNEICQSANVMVPKFAENITVGDTLRAIQESTQCPTLIVKNALCMKIGSKPICTKIV</sequence>
<dbReference type="Gene3D" id="1.10.8.10">
    <property type="entry name" value="DNA helicase RuvA subunit, C-terminal domain"/>
    <property type="match status" value="1"/>
</dbReference>
<evidence type="ECO:0000256" key="1">
    <source>
        <dbReference type="ARBA" id="ARBA00005532"/>
    </source>
</evidence>
<reference evidence="5" key="1">
    <citation type="journal article" date="2014" name="BMC Genomics">
        <title>The Babesia bovis gene and promoter model: an update from full-length EST analysis.</title>
        <authorList>
            <person name="Yamagishi J."/>
            <person name="Wakaguri H."/>
            <person name="Yokoyama N."/>
            <person name="Yamashita R."/>
            <person name="Suzuki Y."/>
            <person name="Xuan X."/>
            <person name="Igarashi I."/>
        </authorList>
    </citation>
    <scope>NUCLEOTIDE SEQUENCE</scope>
    <source>
        <strain evidence="5">Texas</strain>
    </source>
</reference>
<dbReference type="AlphaFoldDB" id="S6BEN6"/>
<dbReference type="SUPFAM" id="SSF46934">
    <property type="entry name" value="UBA-like"/>
    <property type="match status" value="1"/>
</dbReference>
<gene>
    <name evidence="5" type="primary">BBOV_III009630</name>
</gene>
<dbReference type="GO" id="GO:0003746">
    <property type="term" value="F:translation elongation factor activity"/>
    <property type="evidence" value="ECO:0007669"/>
    <property type="project" value="UniProtKB-KW"/>
</dbReference>
<dbReference type="InterPro" id="IPR009060">
    <property type="entry name" value="UBA-like_sf"/>
</dbReference>
<dbReference type="InterPro" id="IPR001816">
    <property type="entry name" value="Transl_elong_EFTs/EF1B"/>
</dbReference>
<evidence type="ECO:0000313" key="5">
    <source>
        <dbReference type="EMBL" id="BAN64564.1"/>
    </source>
</evidence>
<dbReference type="PANTHER" id="PTHR11741:SF0">
    <property type="entry name" value="ELONGATION FACTOR TS, MITOCHONDRIAL"/>
    <property type="match status" value="1"/>
</dbReference>
<keyword evidence="3" id="KW-0648">Protein biosynthesis</keyword>
<dbReference type="PANTHER" id="PTHR11741">
    <property type="entry name" value="ELONGATION FACTOR TS"/>
    <property type="match status" value="1"/>
</dbReference>
<organism evidence="5">
    <name type="scientific">Babesia bovis</name>
    <dbReference type="NCBI Taxonomy" id="5865"/>
    <lineage>
        <taxon>Eukaryota</taxon>
        <taxon>Sar</taxon>
        <taxon>Alveolata</taxon>
        <taxon>Apicomplexa</taxon>
        <taxon>Aconoidasida</taxon>
        <taxon>Piroplasmida</taxon>
        <taxon>Babesiidae</taxon>
        <taxon>Babesia</taxon>
    </lineage>
</organism>
<protein>
    <recommendedName>
        <fullName evidence="4">Translation elongation factor EFTs/EF1B dimerisation domain-containing protein</fullName>
    </recommendedName>
</protein>
<dbReference type="Pfam" id="PF00889">
    <property type="entry name" value="EF_TS"/>
    <property type="match status" value="1"/>
</dbReference>